<dbReference type="EC" id="2.7.10.2" evidence="4"/>
<dbReference type="FunFam" id="3.40.50.300:FF:000527">
    <property type="entry name" value="Tyrosine-protein kinase etk"/>
    <property type="match status" value="1"/>
</dbReference>
<sequence length="771" mass="87666">MINQKGKIFVNTTLDFKVLKIVIKRNWYWCVLISLILGILAFSYVRYTKPIYESKMLIQINSENQGADVLGFAEARSDGSIAKEIELLRSQMLFEKAVQNLPLTVSHYAKGEFLTETLYKQNSVSIDPVLLKDSSLFGVPIYLSVDEEKVLMRFNHKGVDYNYKFIPNSLVQTPFFKMRVDILNWNQFKTNSSNNKYYIVLNEDKVLANNLHSGLSVSLVDNNAKTVEVAYRSSSPQLATDMVKSLVSNFFNYDEDLNKESADNILDFINQQLDSLTQELSVSKDSIMYYQRRENITNPEYLTSSVASKMEKLKAEENNALEEMRVLETVKKKIEGNPNSLDVYRLIPIIIGKSYESSLNQQIQELYELIEEKEDLLFQVTPQNEKISKLEGRIQVRKENIDEVVVLLSSRIKEKLAIIRKDLAEIEELYFKLPEKQMELSRLMNIKELNEKYFSLLTDKRVVYSISNAGYSTDNKILNDAVVPNQSVFPKVGMIYGAALFLSISLSILILLLRYLAFNEINQLSDLKTLIPDSVGVLGSIPLVKNKADHSILVVDKNPRSMISEAFRTVRTNLSFVKNDIRTITVTSTVSGEGKTFIVLNLAGIIAMSGKKVLVVDLDMRRPVVHKGLGANNNKGMSNLLARLCEKEDVIQKSRIQNLDFISAGPIPPNPSELILGSRFDELIEEFKEAYDMVIFDNPPVGIVSDGIQVLRKADVPIYVFRSNYSKRHFSEKLFDISEIKELKNINIVLNAVDAKSSTYGYGYGNYYSED</sequence>
<comment type="caution">
    <text evidence="19">The sequence shown here is derived from an EMBL/GenBank/DDBJ whole genome shotgun (WGS) entry which is preliminary data.</text>
</comment>
<evidence type="ECO:0000256" key="12">
    <source>
        <dbReference type="ARBA" id="ARBA00022989"/>
    </source>
</evidence>
<dbReference type="OrthoDB" id="9794577at2"/>
<dbReference type="InterPro" id="IPR027417">
    <property type="entry name" value="P-loop_NTPase"/>
</dbReference>
<dbReference type="EMBL" id="QURB01000001">
    <property type="protein sequence ID" value="RFC55523.1"/>
    <property type="molecule type" value="Genomic_DNA"/>
</dbReference>
<comment type="subcellular location">
    <subcellularLocation>
        <location evidence="1">Cell inner membrane</location>
        <topology evidence="1">Multi-pass membrane protein</topology>
    </subcellularLocation>
</comment>
<feature type="transmembrane region" description="Helical" evidence="16">
    <location>
        <begin position="494"/>
        <end position="517"/>
    </location>
</feature>
<dbReference type="PANTHER" id="PTHR32309:SF13">
    <property type="entry name" value="FERRIC ENTEROBACTIN TRANSPORT PROTEIN FEPE"/>
    <property type="match status" value="1"/>
</dbReference>
<evidence type="ECO:0000256" key="7">
    <source>
        <dbReference type="ARBA" id="ARBA00022679"/>
    </source>
</evidence>
<evidence type="ECO:0000256" key="3">
    <source>
        <dbReference type="ARBA" id="ARBA00008883"/>
    </source>
</evidence>
<feature type="domain" description="Polysaccharide chain length determinant N-terminal" evidence="17">
    <location>
        <begin position="13"/>
        <end position="101"/>
    </location>
</feature>
<organism evidence="19 20">
    <name type="scientific">Brumimicrobium aurantiacum</name>
    <dbReference type="NCBI Taxonomy" id="1737063"/>
    <lineage>
        <taxon>Bacteria</taxon>
        <taxon>Pseudomonadati</taxon>
        <taxon>Bacteroidota</taxon>
        <taxon>Flavobacteriia</taxon>
        <taxon>Flavobacteriales</taxon>
        <taxon>Crocinitomicaceae</taxon>
        <taxon>Brumimicrobium</taxon>
    </lineage>
</organism>
<dbReference type="RefSeq" id="WP_116879360.1">
    <property type="nucleotide sequence ID" value="NZ_QURB01000001.1"/>
</dbReference>
<evidence type="ECO:0000256" key="13">
    <source>
        <dbReference type="ARBA" id="ARBA00023136"/>
    </source>
</evidence>
<dbReference type="Proteomes" id="UP000257127">
    <property type="component" value="Unassembled WGS sequence"/>
</dbReference>
<evidence type="ECO:0000313" key="20">
    <source>
        <dbReference type="Proteomes" id="UP000257127"/>
    </source>
</evidence>
<evidence type="ECO:0000313" key="19">
    <source>
        <dbReference type="EMBL" id="RFC55523.1"/>
    </source>
</evidence>
<protein>
    <recommendedName>
        <fullName evidence="4">non-specific protein-tyrosine kinase</fullName>
        <ecNumber evidence="4">2.7.10.2</ecNumber>
    </recommendedName>
</protein>
<dbReference type="GO" id="GO:0005886">
    <property type="term" value="C:plasma membrane"/>
    <property type="evidence" value="ECO:0007669"/>
    <property type="project" value="UniProtKB-SubCell"/>
</dbReference>
<evidence type="ECO:0000256" key="11">
    <source>
        <dbReference type="ARBA" id="ARBA00022840"/>
    </source>
</evidence>
<evidence type="ECO:0000256" key="5">
    <source>
        <dbReference type="ARBA" id="ARBA00022475"/>
    </source>
</evidence>
<dbReference type="InterPro" id="IPR025669">
    <property type="entry name" value="AAA_dom"/>
</dbReference>
<evidence type="ECO:0000256" key="14">
    <source>
        <dbReference type="ARBA" id="ARBA00023137"/>
    </source>
</evidence>
<comment type="catalytic activity">
    <reaction evidence="15">
        <text>L-tyrosyl-[protein] + ATP = O-phospho-L-tyrosyl-[protein] + ADP + H(+)</text>
        <dbReference type="Rhea" id="RHEA:10596"/>
        <dbReference type="Rhea" id="RHEA-COMP:10136"/>
        <dbReference type="Rhea" id="RHEA-COMP:20101"/>
        <dbReference type="ChEBI" id="CHEBI:15378"/>
        <dbReference type="ChEBI" id="CHEBI:30616"/>
        <dbReference type="ChEBI" id="CHEBI:46858"/>
        <dbReference type="ChEBI" id="CHEBI:61978"/>
        <dbReference type="ChEBI" id="CHEBI:456216"/>
        <dbReference type="EC" id="2.7.10.2"/>
    </reaction>
</comment>
<name>A0A3E1F1A3_9FLAO</name>
<dbReference type="Gene3D" id="3.40.50.300">
    <property type="entry name" value="P-loop containing nucleotide triphosphate hydrolases"/>
    <property type="match status" value="1"/>
</dbReference>
<feature type="transmembrane region" description="Helical" evidence="16">
    <location>
        <begin position="27"/>
        <end position="47"/>
    </location>
</feature>
<keyword evidence="14" id="KW-0829">Tyrosine-protein kinase</keyword>
<dbReference type="AlphaFoldDB" id="A0A3E1F1A3"/>
<dbReference type="CDD" id="cd05387">
    <property type="entry name" value="BY-kinase"/>
    <property type="match status" value="1"/>
</dbReference>
<dbReference type="SUPFAM" id="SSF52540">
    <property type="entry name" value="P-loop containing nucleoside triphosphate hydrolases"/>
    <property type="match status" value="1"/>
</dbReference>
<dbReference type="GO" id="GO:0042802">
    <property type="term" value="F:identical protein binding"/>
    <property type="evidence" value="ECO:0007669"/>
    <property type="project" value="UniProtKB-ARBA"/>
</dbReference>
<dbReference type="GO" id="GO:0004715">
    <property type="term" value="F:non-membrane spanning protein tyrosine kinase activity"/>
    <property type="evidence" value="ECO:0007669"/>
    <property type="project" value="UniProtKB-EC"/>
</dbReference>
<gene>
    <name evidence="19" type="ORF">DXU93_00905</name>
</gene>
<evidence type="ECO:0000256" key="1">
    <source>
        <dbReference type="ARBA" id="ARBA00004429"/>
    </source>
</evidence>
<evidence type="ECO:0000256" key="16">
    <source>
        <dbReference type="SAM" id="Phobius"/>
    </source>
</evidence>
<keyword evidence="12 16" id="KW-1133">Transmembrane helix</keyword>
<dbReference type="InterPro" id="IPR003856">
    <property type="entry name" value="LPS_length_determ_N"/>
</dbReference>
<keyword evidence="20" id="KW-1185">Reference proteome</keyword>
<keyword evidence="8 16" id="KW-0812">Transmembrane</keyword>
<evidence type="ECO:0000256" key="4">
    <source>
        <dbReference type="ARBA" id="ARBA00011903"/>
    </source>
</evidence>
<dbReference type="InterPro" id="IPR005702">
    <property type="entry name" value="Wzc-like_C"/>
</dbReference>
<evidence type="ECO:0000256" key="6">
    <source>
        <dbReference type="ARBA" id="ARBA00022519"/>
    </source>
</evidence>
<keyword evidence="9" id="KW-0547">Nucleotide-binding</keyword>
<dbReference type="Pfam" id="PF02706">
    <property type="entry name" value="Wzz"/>
    <property type="match status" value="1"/>
</dbReference>
<dbReference type="NCBIfam" id="TIGR01007">
    <property type="entry name" value="eps_fam"/>
    <property type="match status" value="1"/>
</dbReference>
<comment type="similarity">
    <text evidence="3">Belongs to the etk/wzc family.</text>
</comment>
<evidence type="ECO:0000259" key="18">
    <source>
        <dbReference type="Pfam" id="PF13614"/>
    </source>
</evidence>
<keyword evidence="7" id="KW-0808">Transferase</keyword>
<evidence type="ECO:0000256" key="10">
    <source>
        <dbReference type="ARBA" id="ARBA00022777"/>
    </source>
</evidence>
<proteinExistence type="inferred from homology"/>
<dbReference type="GO" id="GO:0005524">
    <property type="term" value="F:ATP binding"/>
    <property type="evidence" value="ECO:0007669"/>
    <property type="project" value="UniProtKB-KW"/>
</dbReference>
<reference evidence="19 20" key="1">
    <citation type="submission" date="2018-08" db="EMBL/GenBank/DDBJ databases">
        <title>The draft genome squence of Brumimicrobium sp. N62.</title>
        <authorList>
            <person name="Du Z.-J."/>
            <person name="Luo H.-R."/>
        </authorList>
    </citation>
    <scope>NUCLEOTIDE SEQUENCE [LARGE SCALE GENOMIC DNA]</scope>
    <source>
        <strain evidence="19 20">N62</strain>
    </source>
</reference>
<keyword evidence="13 16" id="KW-0472">Membrane</keyword>
<keyword evidence="11" id="KW-0067">ATP-binding</keyword>
<comment type="similarity">
    <text evidence="2">Belongs to the CpsD/CapB family.</text>
</comment>
<dbReference type="Pfam" id="PF13614">
    <property type="entry name" value="AAA_31"/>
    <property type="match status" value="1"/>
</dbReference>
<keyword evidence="10" id="KW-0418">Kinase</keyword>
<keyword evidence="5" id="KW-1003">Cell membrane</keyword>
<keyword evidence="6" id="KW-0997">Cell inner membrane</keyword>
<accession>A0A3E1F1A3</accession>
<evidence type="ECO:0000256" key="2">
    <source>
        <dbReference type="ARBA" id="ARBA00007316"/>
    </source>
</evidence>
<feature type="domain" description="AAA" evidence="18">
    <location>
        <begin position="582"/>
        <end position="743"/>
    </location>
</feature>
<evidence type="ECO:0000256" key="9">
    <source>
        <dbReference type="ARBA" id="ARBA00022741"/>
    </source>
</evidence>
<dbReference type="InterPro" id="IPR050445">
    <property type="entry name" value="Bact_polysacc_biosynth/exp"/>
</dbReference>
<evidence type="ECO:0000256" key="15">
    <source>
        <dbReference type="ARBA" id="ARBA00051245"/>
    </source>
</evidence>
<evidence type="ECO:0000259" key="17">
    <source>
        <dbReference type="Pfam" id="PF02706"/>
    </source>
</evidence>
<evidence type="ECO:0000256" key="8">
    <source>
        <dbReference type="ARBA" id="ARBA00022692"/>
    </source>
</evidence>
<dbReference type="PANTHER" id="PTHR32309">
    <property type="entry name" value="TYROSINE-PROTEIN KINASE"/>
    <property type="match status" value="1"/>
</dbReference>